<protein>
    <recommendedName>
        <fullName evidence="5">Lipoprotein</fullName>
    </recommendedName>
</protein>
<keyword evidence="2" id="KW-0732">Signal</keyword>
<feature type="chain" id="PRO_5045987522" description="Lipoprotein" evidence="2">
    <location>
        <begin position="16"/>
        <end position="233"/>
    </location>
</feature>
<evidence type="ECO:0000256" key="2">
    <source>
        <dbReference type="SAM" id="SignalP"/>
    </source>
</evidence>
<evidence type="ECO:0008006" key="5">
    <source>
        <dbReference type="Google" id="ProtNLM"/>
    </source>
</evidence>
<evidence type="ECO:0000313" key="3">
    <source>
        <dbReference type="EMBL" id="GAA4373993.1"/>
    </source>
</evidence>
<comment type="caution">
    <text evidence="3">The sequence shown here is derived from an EMBL/GenBank/DDBJ whole genome shotgun (WGS) entry which is preliminary data.</text>
</comment>
<gene>
    <name evidence="3" type="ORF">GCM10023186_05100</name>
</gene>
<feature type="region of interest" description="Disordered" evidence="1">
    <location>
        <begin position="18"/>
        <end position="77"/>
    </location>
</feature>
<sequence>MKLRFVMVVGSSLLAACGSNDQPAAQTPALPDTEAGRSVADARHLPAPSGDPQDDAPSADVPPGPTPMQRQAGAAVQLTADSQPWVADSLLAQSGPGLLGDYEEVTLRVRAGTPVKDVFFSELVLRLPLTPEIIAHVPVAIPLDQGLRAEFLAWSRRRGSGPPLFDAAARQAGLHQDYGEAPMAAPKGTFTLQTLDRAGRVFSGQLDVTFTTNPDGPDSRPVRLQGQLTDVRY</sequence>
<organism evidence="3 4">
    <name type="scientific">Hymenobacter koreensis</name>
    <dbReference type="NCBI Taxonomy" id="1084523"/>
    <lineage>
        <taxon>Bacteria</taxon>
        <taxon>Pseudomonadati</taxon>
        <taxon>Bacteroidota</taxon>
        <taxon>Cytophagia</taxon>
        <taxon>Cytophagales</taxon>
        <taxon>Hymenobacteraceae</taxon>
        <taxon>Hymenobacter</taxon>
    </lineage>
</organism>
<feature type="region of interest" description="Disordered" evidence="1">
    <location>
        <begin position="209"/>
        <end position="233"/>
    </location>
</feature>
<accession>A0ABP8IUV2</accession>
<proteinExistence type="predicted"/>
<name>A0ABP8IUV2_9BACT</name>
<keyword evidence="4" id="KW-1185">Reference proteome</keyword>
<evidence type="ECO:0000256" key="1">
    <source>
        <dbReference type="SAM" id="MobiDB-lite"/>
    </source>
</evidence>
<dbReference type="PROSITE" id="PS51257">
    <property type="entry name" value="PROKAR_LIPOPROTEIN"/>
    <property type="match status" value="1"/>
</dbReference>
<feature type="signal peptide" evidence="2">
    <location>
        <begin position="1"/>
        <end position="15"/>
    </location>
</feature>
<evidence type="ECO:0000313" key="4">
    <source>
        <dbReference type="Proteomes" id="UP001500454"/>
    </source>
</evidence>
<dbReference type="EMBL" id="BAABHA010000001">
    <property type="protein sequence ID" value="GAA4373993.1"/>
    <property type="molecule type" value="Genomic_DNA"/>
</dbReference>
<dbReference type="Proteomes" id="UP001500454">
    <property type="component" value="Unassembled WGS sequence"/>
</dbReference>
<reference evidence="4" key="1">
    <citation type="journal article" date="2019" name="Int. J. Syst. Evol. Microbiol.">
        <title>The Global Catalogue of Microorganisms (GCM) 10K type strain sequencing project: providing services to taxonomists for standard genome sequencing and annotation.</title>
        <authorList>
            <consortium name="The Broad Institute Genomics Platform"/>
            <consortium name="The Broad Institute Genome Sequencing Center for Infectious Disease"/>
            <person name="Wu L."/>
            <person name="Ma J."/>
        </authorList>
    </citation>
    <scope>NUCLEOTIDE SEQUENCE [LARGE SCALE GENOMIC DNA]</scope>
    <source>
        <strain evidence="4">JCM 17924</strain>
    </source>
</reference>
<dbReference type="RefSeq" id="WP_345221086.1">
    <property type="nucleotide sequence ID" value="NZ_BAABHA010000001.1"/>
</dbReference>